<proteinExistence type="predicted"/>
<dbReference type="CDD" id="cd06742">
    <property type="entry name" value="PDZ3_FL-whirlin-like"/>
    <property type="match status" value="1"/>
</dbReference>
<dbReference type="PANTHER" id="PTHR23116:SF29">
    <property type="entry name" value="PDZ DOMAIN-CONTAINING PROTEIN 7"/>
    <property type="match status" value="1"/>
</dbReference>
<dbReference type="FunFam" id="2.30.42.10:FF:000173">
    <property type="entry name" value="whirlin isoform X4"/>
    <property type="match status" value="1"/>
</dbReference>
<evidence type="ECO:0000313" key="6">
    <source>
        <dbReference type="Proteomes" id="UP000835206"/>
    </source>
</evidence>
<keyword evidence="6" id="KW-1185">Reference proteome</keyword>
<reference evidence="7" key="1">
    <citation type="submission" date="2025-08" db="UniProtKB">
        <authorList>
            <consortium name="RefSeq"/>
        </authorList>
    </citation>
    <scope>IDENTIFICATION</scope>
</reference>
<dbReference type="Gene3D" id="1.20.1160.20">
    <property type="match status" value="1"/>
</dbReference>
<gene>
    <name evidence="7" type="primary">LOC100645457</name>
</gene>
<dbReference type="Gene3D" id="2.30.42.10">
    <property type="match status" value="3"/>
</dbReference>
<keyword evidence="3" id="KW-0966">Cell projection</keyword>
<feature type="region of interest" description="Disordered" evidence="4">
    <location>
        <begin position="1"/>
        <end position="20"/>
    </location>
</feature>
<dbReference type="SUPFAM" id="SSF50156">
    <property type="entry name" value="PDZ domain-like"/>
    <property type="match status" value="3"/>
</dbReference>
<dbReference type="GO" id="GO:0002142">
    <property type="term" value="C:stereocilia ankle link complex"/>
    <property type="evidence" value="ECO:0007669"/>
    <property type="project" value="TreeGrafter"/>
</dbReference>
<feature type="compositionally biased region" description="Low complexity" evidence="4">
    <location>
        <begin position="125"/>
        <end position="158"/>
    </location>
</feature>
<evidence type="ECO:0000259" key="5">
    <source>
        <dbReference type="PROSITE" id="PS50106"/>
    </source>
</evidence>
<organism evidence="6 7">
    <name type="scientific">Bombus terrestris</name>
    <name type="common">Buff-tailed bumblebee</name>
    <name type="synonym">Apis terrestris</name>
    <dbReference type="NCBI Taxonomy" id="30195"/>
    <lineage>
        <taxon>Eukaryota</taxon>
        <taxon>Metazoa</taxon>
        <taxon>Ecdysozoa</taxon>
        <taxon>Arthropoda</taxon>
        <taxon>Hexapoda</taxon>
        <taxon>Insecta</taxon>
        <taxon>Pterygota</taxon>
        <taxon>Neoptera</taxon>
        <taxon>Endopterygota</taxon>
        <taxon>Hymenoptera</taxon>
        <taxon>Apocrita</taxon>
        <taxon>Aculeata</taxon>
        <taxon>Apoidea</taxon>
        <taxon>Anthophila</taxon>
        <taxon>Apidae</taxon>
        <taxon>Bombus</taxon>
        <taxon>Bombus</taxon>
    </lineage>
</organism>
<sequence length="865" mass="94373">MASSTEDYGSELQELQWGGGSGSHFLRSGTHFLRSGTGGCYEAEDLESTSRHHGGQHRGYYSPPGTSYTIVERPPSAPHHHSSHTTPYRHRGHTTGGSGAISPEQVLRLFGNGVSERRQGDRRTPASSPASVAAVRSTPSSTSQQQQQSQQSQQSQPNPANPPTSPSSQPLSLQELTVRTITMTRDPPDSHHGFGICVKGGKDAGEIRSTFRLPPSPYFAPQDREAQSGVGVYISRVEEGSVAERAGLRPGDTILEVNGTPFRAVTHEEALKMLKSCRTLSMTVRGPALDPRCRGGHPVWSSSGRQQSCSWIDRQGRPTSPPPLYPPRDSRYGPRTRKVELCIEPGQSLGLMIRGGLEYGLGIYVTGVDKDSVADRAGLLVGDQIIEVNGQNFEEATHDEAVEILKTNKRMTLLIRDVGKVPHSCTTSQPIVMPTSRYPEHDPLLLESPGNHRPPSPTIASDWRHRGGMHTVSAATAAMVEEKARVVLARSERAALSQLLADYRTRRMTIEELVVNLGDLLNTHEKLTLLTELRELVDSKDRAAFDDLVYRPRVAMARRKGDRAHSDLIVTPSLHDLPDYEDELENGRGRRHSSPGGSRGNPRDYGHHHLHPDNLESDGGCDGSDAEMIGNGRRGGGTERDRDMEEDEDEGREERSSEGGGGGGFGGWRSHLLGGLTQRVKSWYWGARPLELAHKLSRSFDMQEAQLLEEGGSGAATAGAGGAGGPPRRHHSAQRLTRSEMSERREEDGALVVPDHQGNLRITVKKTKSILGIAIEGGANTKHPLPRIINIHDNGAAYEAGGLEVGQLILEVDGHKVEGLHHQEVARLIAESFARRDRNEIEFLVVEAKKSNLEPKPTALIFLEA</sequence>
<feature type="compositionally biased region" description="Basic and acidic residues" evidence="4">
    <location>
        <begin position="115"/>
        <end position="124"/>
    </location>
</feature>
<feature type="domain" description="PDZ" evidence="5">
    <location>
        <begin position="338"/>
        <end position="406"/>
    </location>
</feature>
<accession>A0A9C6WBQ2</accession>
<dbReference type="CDD" id="cd06741">
    <property type="entry name" value="PDZ2_FL-whirlin"/>
    <property type="match status" value="1"/>
</dbReference>
<dbReference type="GO" id="GO:0005929">
    <property type="term" value="C:cilium"/>
    <property type="evidence" value="ECO:0007669"/>
    <property type="project" value="TreeGrafter"/>
</dbReference>
<feature type="compositionally biased region" description="Basic and acidic residues" evidence="4">
    <location>
        <begin position="601"/>
        <end position="614"/>
    </location>
</feature>
<dbReference type="GO" id="GO:0005886">
    <property type="term" value="C:plasma membrane"/>
    <property type="evidence" value="ECO:0007669"/>
    <property type="project" value="TreeGrafter"/>
</dbReference>
<dbReference type="PANTHER" id="PTHR23116">
    <property type="entry name" value="PDZ DOMAIN CONTAINING WHIRLIN AND HARMONIN-RELATED"/>
    <property type="match status" value="1"/>
</dbReference>
<evidence type="ECO:0000256" key="4">
    <source>
        <dbReference type="SAM" id="MobiDB-lite"/>
    </source>
</evidence>
<feature type="region of interest" description="Disordered" evidence="4">
    <location>
        <begin position="578"/>
        <end position="666"/>
    </location>
</feature>
<feature type="compositionally biased region" description="Gly residues" evidence="4">
    <location>
        <begin position="713"/>
        <end position="725"/>
    </location>
</feature>
<feature type="compositionally biased region" description="Polar residues" evidence="4">
    <location>
        <begin position="300"/>
        <end position="310"/>
    </location>
</feature>
<name>A0A9C6WBQ2_BOMTE</name>
<keyword evidence="2" id="KW-0677">Repeat</keyword>
<dbReference type="CTD" id="39533"/>
<comment type="subcellular location">
    <subcellularLocation>
        <location evidence="1">Cell projection</location>
    </subcellularLocation>
</comment>
<dbReference type="SMART" id="SM00228">
    <property type="entry name" value="PDZ"/>
    <property type="match status" value="3"/>
</dbReference>
<feature type="compositionally biased region" description="Basic residues" evidence="4">
    <location>
        <begin position="78"/>
        <end position="93"/>
    </location>
</feature>
<feature type="compositionally biased region" description="Basic and acidic residues" evidence="4">
    <location>
        <begin position="737"/>
        <end position="748"/>
    </location>
</feature>
<feature type="region of interest" description="Disordered" evidence="4">
    <location>
        <begin position="45"/>
        <end position="103"/>
    </location>
</feature>
<dbReference type="GeneID" id="100645457"/>
<evidence type="ECO:0000256" key="2">
    <source>
        <dbReference type="ARBA" id="ARBA00022737"/>
    </source>
</evidence>
<evidence type="ECO:0000256" key="1">
    <source>
        <dbReference type="ARBA" id="ARBA00004316"/>
    </source>
</evidence>
<dbReference type="InterPro" id="IPR001478">
    <property type="entry name" value="PDZ"/>
</dbReference>
<dbReference type="Proteomes" id="UP000835206">
    <property type="component" value="Chromosome 11"/>
</dbReference>
<dbReference type="AlphaFoldDB" id="A0A9C6WBQ2"/>
<feature type="region of interest" description="Disordered" evidence="4">
    <location>
        <begin position="115"/>
        <end position="172"/>
    </location>
</feature>
<feature type="region of interest" description="Disordered" evidence="4">
    <location>
        <begin position="713"/>
        <end position="749"/>
    </location>
</feature>
<evidence type="ECO:0000256" key="3">
    <source>
        <dbReference type="ARBA" id="ARBA00023273"/>
    </source>
</evidence>
<dbReference type="Pfam" id="PF00595">
    <property type="entry name" value="PDZ"/>
    <property type="match status" value="3"/>
</dbReference>
<feature type="region of interest" description="Disordered" evidence="4">
    <location>
        <begin position="292"/>
        <end position="332"/>
    </location>
</feature>
<dbReference type="InterPro" id="IPR036034">
    <property type="entry name" value="PDZ_sf"/>
</dbReference>
<feature type="domain" description="PDZ" evidence="5">
    <location>
        <begin position="180"/>
        <end position="276"/>
    </location>
</feature>
<feature type="domain" description="PDZ" evidence="5">
    <location>
        <begin position="761"/>
        <end position="832"/>
    </location>
</feature>
<dbReference type="InterPro" id="IPR051844">
    <property type="entry name" value="USH2_Complex_Protein"/>
</dbReference>
<dbReference type="GO" id="GO:0032426">
    <property type="term" value="C:stereocilium tip"/>
    <property type="evidence" value="ECO:0007669"/>
    <property type="project" value="TreeGrafter"/>
</dbReference>
<dbReference type="PROSITE" id="PS50106">
    <property type="entry name" value="PDZ"/>
    <property type="match status" value="3"/>
</dbReference>
<evidence type="ECO:0000313" key="7">
    <source>
        <dbReference type="RefSeq" id="XP_048266296.1"/>
    </source>
</evidence>
<dbReference type="FunFam" id="2.30.42.10:FF:000087">
    <property type="entry name" value="Whirlin a"/>
    <property type="match status" value="1"/>
</dbReference>
<dbReference type="RefSeq" id="XP_048266296.1">
    <property type="nucleotide sequence ID" value="XM_048410339.1"/>
</dbReference>
<protein>
    <submittedName>
        <fullName evidence="7">Whirlin isoform X6</fullName>
    </submittedName>
</protein>